<dbReference type="SUPFAM" id="SSF48317">
    <property type="entry name" value="Acid phosphatase/Vanadium-dependent haloperoxidase"/>
    <property type="match status" value="1"/>
</dbReference>
<reference evidence="3" key="1">
    <citation type="submission" date="2021-10" db="EMBL/GenBank/DDBJ databases">
        <authorList>
            <person name="Lyu M."/>
            <person name="Wang X."/>
            <person name="Meng X."/>
            <person name="Xu K."/>
        </authorList>
    </citation>
    <scope>NUCLEOTIDE SEQUENCE</scope>
    <source>
        <strain evidence="3">A6</strain>
    </source>
</reference>
<dbReference type="CDD" id="cd03398">
    <property type="entry name" value="PAP2_haloperoxidase"/>
    <property type="match status" value="1"/>
</dbReference>
<gene>
    <name evidence="3" type="ORF">LK996_16055</name>
</gene>
<feature type="domain" description="Vanadium-dependent haloperoxidase NapH1-like second helical-bundle" evidence="2">
    <location>
        <begin position="285"/>
        <end position="424"/>
    </location>
</feature>
<dbReference type="Pfam" id="PF22778">
    <property type="entry name" value="VCPO_2nd"/>
    <property type="match status" value="1"/>
</dbReference>
<dbReference type="InterPro" id="IPR036938">
    <property type="entry name" value="PAP2/HPO_sf"/>
</dbReference>
<feature type="chain" id="PRO_5047017080" evidence="1">
    <location>
        <begin position="30"/>
        <end position="433"/>
    </location>
</feature>
<name>A0ABS8JLW3_9GAMM</name>
<evidence type="ECO:0000313" key="3">
    <source>
        <dbReference type="EMBL" id="MCC8364586.1"/>
    </source>
</evidence>
<protein>
    <submittedName>
        <fullName evidence="3">Vanadium-dependent haloperoxidase</fullName>
    </submittedName>
</protein>
<dbReference type="PANTHER" id="PTHR34599">
    <property type="entry name" value="PEROXIDASE-RELATED"/>
    <property type="match status" value="1"/>
</dbReference>
<dbReference type="Gene3D" id="1.10.606.20">
    <property type="match status" value="1"/>
</dbReference>
<dbReference type="EMBL" id="JAJGAK010000005">
    <property type="protein sequence ID" value="MCC8364586.1"/>
    <property type="molecule type" value="Genomic_DNA"/>
</dbReference>
<dbReference type="InterPro" id="IPR052559">
    <property type="entry name" value="V-haloperoxidase"/>
</dbReference>
<proteinExistence type="predicted"/>
<dbReference type="RefSeq" id="WP_230528380.1">
    <property type="nucleotide sequence ID" value="NZ_JAJGAK010000005.1"/>
</dbReference>
<comment type="caution">
    <text evidence="3">The sequence shown here is derived from an EMBL/GenBank/DDBJ whole genome shotgun (WGS) entry which is preliminary data.</text>
</comment>
<keyword evidence="1" id="KW-0732">Signal</keyword>
<evidence type="ECO:0000313" key="4">
    <source>
        <dbReference type="Proteomes" id="UP001165293"/>
    </source>
</evidence>
<evidence type="ECO:0000256" key="1">
    <source>
        <dbReference type="SAM" id="SignalP"/>
    </source>
</evidence>
<feature type="signal peptide" evidence="1">
    <location>
        <begin position="1"/>
        <end position="29"/>
    </location>
</feature>
<dbReference type="Proteomes" id="UP001165293">
    <property type="component" value="Unassembled WGS sequence"/>
</dbReference>
<evidence type="ECO:0000259" key="2">
    <source>
        <dbReference type="Pfam" id="PF22778"/>
    </source>
</evidence>
<keyword evidence="4" id="KW-1185">Reference proteome</keyword>
<dbReference type="InterPro" id="IPR055161">
    <property type="entry name" value="NapH1-like_2nd"/>
</dbReference>
<accession>A0ABS8JLW3</accession>
<dbReference type="PANTHER" id="PTHR34599:SF1">
    <property type="entry name" value="PHOSPHATIDIC ACID PHOSPHATASE TYPE 2_HALOPEROXIDASE DOMAIN-CONTAINING PROTEIN"/>
    <property type="match status" value="1"/>
</dbReference>
<organism evidence="3 4">
    <name type="scientific">Noviluteimonas lactosilytica</name>
    <dbReference type="NCBI Taxonomy" id="2888523"/>
    <lineage>
        <taxon>Bacteria</taxon>
        <taxon>Pseudomonadati</taxon>
        <taxon>Pseudomonadota</taxon>
        <taxon>Gammaproteobacteria</taxon>
        <taxon>Lysobacterales</taxon>
        <taxon>Lysobacteraceae</taxon>
        <taxon>Noviluteimonas</taxon>
    </lineage>
</organism>
<sequence>MTSTRIRTLPPLAALATALLAGLPLAAHADPVLDWSRIVSETPIGPPPLASRVIAMASLSVHDALNAIDPRYESYGTIPAAPAGASPDAAVATATRDILVSQVPAQAATVNAKYAAFMATLGPCPAQHPNCIADGMQVGANAAAALIQMRQNDGSTTPDVPYTTAPGIGVYQPTPGVAAPRFEGWQYVRPFGINSASQFRADWNEVMNVRSDSYTRDYNEVKSVGNALVRGNAPNSEQSDIARFWPGGGYDFHAIARTIATGKPMDSWERARLFALVDMGQADTLIGVFDTKYVYRFWRPVTAIRWANDGNPGTPSDAAWTPFLATPPYPDYTCGLPNGAGAGAEVLRRFFGTDEVPYSVTVNAAEVPLPAPFPGPLPAKQITRSFDTLTQAASESVDARVYAGIHFRVGCTQAVRQGAKVGRFVYQHWLRPL</sequence>